<feature type="region of interest" description="Disordered" evidence="1">
    <location>
        <begin position="113"/>
        <end position="132"/>
    </location>
</feature>
<evidence type="ECO:0000313" key="3">
    <source>
        <dbReference type="Proteomes" id="UP000007151"/>
    </source>
</evidence>
<name>A0A212EYP0_DANPL</name>
<dbReference type="KEGG" id="dpl:KGM_212307"/>
<gene>
    <name evidence="2" type="ORF">KGM_212307</name>
</gene>
<keyword evidence="3" id="KW-1185">Reference proteome</keyword>
<evidence type="ECO:0000256" key="1">
    <source>
        <dbReference type="SAM" id="MobiDB-lite"/>
    </source>
</evidence>
<dbReference type="InParanoid" id="A0A212EYP0"/>
<accession>A0A212EYP0</accession>
<dbReference type="EMBL" id="AGBW02011459">
    <property type="protein sequence ID" value="OWR46616.1"/>
    <property type="molecule type" value="Genomic_DNA"/>
</dbReference>
<proteinExistence type="predicted"/>
<sequence length="132" mass="15604">MGHNYPADSEDNIRQSASENIKVQQIKYVVSFNSRRKTERTYKVGDLVRIERQVPHDGKSKKLVEFQGPYRVIKLFPNERYVVEDTPMTRKNKRRYEAVIAIDKMQQWLTFSRDLDSGDDEDDYNTGNELEE</sequence>
<protein>
    <submittedName>
        <fullName evidence="2">Uncharacterized protein</fullName>
    </submittedName>
</protein>
<feature type="compositionally biased region" description="Acidic residues" evidence="1">
    <location>
        <begin position="117"/>
        <end position="132"/>
    </location>
</feature>
<reference evidence="2 3" key="1">
    <citation type="journal article" date="2011" name="Cell">
        <title>The monarch butterfly genome yields insights into long-distance migration.</title>
        <authorList>
            <person name="Zhan S."/>
            <person name="Merlin C."/>
            <person name="Boore J.L."/>
            <person name="Reppert S.M."/>
        </authorList>
    </citation>
    <scope>NUCLEOTIDE SEQUENCE [LARGE SCALE GENOMIC DNA]</scope>
    <source>
        <strain evidence="2">F-2</strain>
    </source>
</reference>
<comment type="caution">
    <text evidence="2">The sequence shown here is derived from an EMBL/GenBank/DDBJ whole genome shotgun (WGS) entry which is preliminary data.</text>
</comment>
<dbReference type="Proteomes" id="UP000007151">
    <property type="component" value="Unassembled WGS sequence"/>
</dbReference>
<organism evidence="2 3">
    <name type="scientific">Danaus plexippus plexippus</name>
    <dbReference type="NCBI Taxonomy" id="278856"/>
    <lineage>
        <taxon>Eukaryota</taxon>
        <taxon>Metazoa</taxon>
        <taxon>Ecdysozoa</taxon>
        <taxon>Arthropoda</taxon>
        <taxon>Hexapoda</taxon>
        <taxon>Insecta</taxon>
        <taxon>Pterygota</taxon>
        <taxon>Neoptera</taxon>
        <taxon>Endopterygota</taxon>
        <taxon>Lepidoptera</taxon>
        <taxon>Glossata</taxon>
        <taxon>Ditrysia</taxon>
        <taxon>Papilionoidea</taxon>
        <taxon>Nymphalidae</taxon>
        <taxon>Danainae</taxon>
        <taxon>Danaini</taxon>
        <taxon>Danaina</taxon>
        <taxon>Danaus</taxon>
        <taxon>Danaus</taxon>
    </lineage>
</organism>
<dbReference type="AlphaFoldDB" id="A0A212EYP0"/>
<evidence type="ECO:0000313" key="2">
    <source>
        <dbReference type="EMBL" id="OWR46616.1"/>
    </source>
</evidence>